<dbReference type="GeneID" id="36408825"/>
<keyword evidence="2" id="KW-1185">Reference proteome</keyword>
<dbReference type="AlphaFoldDB" id="A0A0P1APW6"/>
<dbReference type="OMA" id="QRSAWHE"/>
<sequence length="308" mass="33715">MKGETVVGTRLHWHSHSQLDRIDVDKVLAQVRAFCTRAATYSDGGILIAVGLPKAMVSYITAGTSSCESVSPPSAFEDSVRDFMAKFQREVSSGSFAGQVEIIPMLHWGKFVPALNALIGKAADCFPKADMLILQSLEVNVTAATVATLQSHFDKKKDLVVGAELPGHDFQPELSKQPVELSGLTSPWNTLALWNLESLTKVGFALMGEALRLKVDGIASAAGIEEVATISMYQQLYAKNTLPTTAKLVRVPSIAWKVEDLYDAERLGWHLKKMASKQQRAAKQLAHFGGIAPGRVYHIEARKEEHRF</sequence>
<evidence type="ECO:0000313" key="1">
    <source>
        <dbReference type="EMBL" id="CEG43578.1"/>
    </source>
</evidence>
<dbReference type="EMBL" id="CCYD01000667">
    <property type="protein sequence ID" value="CEG43578.1"/>
    <property type="molecule type" value="Genomic_DNA"/>
</dbReference>
<proteinExistence type="predicted"/>
<dbReference type="RefSeq" id="XP_024579947.1">
    <property type="nucleotide sequence ID" value="XM_024729585.1"/>
</dbReference>
<name>A0A0P1APW6_PLAHL</name>
<dbReference type="Proteomes" id="UP000054928">
    <property type="component" value="Unassembled WGS sequence"/>
</dbReference>
<evidence type="ECO:0000313" key="2">
    <source>
        <dbReference type="Proteomes" id="UP000054928"/>
    </source>
</evidence>
<reference evidence="2" key="1">
    <citation type="submission" date="2014-09" db="EMBL/GenBank/DDBJ databases">
        <authorList>
            <person name="Sharma Rahul"/>
            <person name="Thines Marco"/>
        </authorList>
    </citation>
    <scope>NUCLEOTIDE SEQUENCE [LARGE SCALE GENOMIC DNA]</scope>
</reference>
<accession>A0A0P1APW6</accession>
<protein>
    <submittedName>
        <fullName evidence="1">Uncharacterized protein</fullName>
    </submittedName>
</protein>
<organism evidence="1 2">
    <name type="scientific">Plasmopara halstedii</name>
    <name type="common">Downy mildew of sunflower</name>
    <dbReference type="NCBI Taxonomy" id="4781"/>
    <lineage>
        <taxon>Eukaryota</taxon>
        <taxon>Sar</taxon>
        <taxon>Stramenopiles</taxon>
        <taxon>Oomycota</taxon>
        <taxon>Peronosporomycetes</taxon>
        <taxon>Peronosporales</taxon>
        <taxon>Peronosporaceae</taxon>
        <taxon>Plasmopara</taxon>
    </lineage>
</organism>
<dbReference type="OrthoDB" id="9973624at2759"/>